<dbReference type="Pfam" id="PF03193">
    <property type="entry name" value="RsgA_GTPase"/>
    <property type="match status" value="1"/>
</dbReference>
<keyword evidence="7" id="KW-1185">Reference proteome</keyword>
<dbReference type="InterPro" id="IPR027417">
    <property type="entry name" value="P-loop_NTPase"/>
</dbReference>
<keyword evidence="1" id="KW-0547">Nucleotide-binding</keyword>
<dbReference type="Proteomes" id="UP000239899">
    <property type="component" value="Unassembled WGS sequence"/>
</dbReference>
<reference evidence="6 7" key="1">
    <citation type="journal article" date="2018" name="Plant J.">
        <title>Genome sequences of Chlorella sorokiniana UTEX 1602 and Micractinium conductrix SAG 241.80: implications to maltose excretion by a green alga.</title>
        <authorList>
            <person name="Arriola M.B."/>
            <person name="Velmurugan N."/>
            <person name="Zhang Y."/>
            <person name="Plunkett M.H."/>
            <person name="Hondzo H."/>
            <person name="Barney B.M."/>
        </authorList>
    </citation>
    <scope>NUCLEOTIDE SEQUENCE [LARGE SCALE GENOMIC DNA]</scope>
    <source>
        <strain evidence="7">UTEX 1602</strain>
    </source>
</reference>
<evidence type="ECO:0000313" key="7">
    <source>
        <dbReference type="Proteomes" id="UP000239899"/>
    </source>
</evidence>
<dbReference type="GO" id="GO:0005525">
    <property type="term" value="F:GTP binding"/>
    <property type="evidence" value="ECO:0007669"/>
    <property type="project" value="UniProtKB-KW"/>
</dbReference>
<dbReference type="STRING" id="3076.A0A2P6U0H8"/>
<dbReference type="PROSITE" id="PS51721">
    <property type="entry name" value="G_CP"/>
    <property type="match status" value="1"/>
</dbReference>
<dbReference type="Gene3D" id="1.10.40.50">
    <property type="entry name" value="Probable gtpase engc, domain 3"/>
    <property type="match status" value="1"/>
</dbReference>
<dbReference type="InterPro" id="IPR004881">
    <property type="entry name" value="Ribosome_biogen_GTPase_RsgA"/>
</dbReference>
<evidence type="ECO:0000259" key="5">
    <source>
        <dbReference type="PROSITE" id="PS51721"/>
    </source>
</evidence>
<dbReference type="InterPro" id="IPR030378">
    <property type="entry name" value="G_CP_dom"/>
</dbReference>
<dbReference type="EMBL" id="LHPG02000003">
    <property type="protein sequence ID" value="PRW59814.1"/>
    <property type="molecule type" value="Genomic_DNA"/>
</dbReference>
<protein>
    <submittedName>
        <fullName evidence="6">Ribosome-associated GTPase</fullName>
    </submittedName>
</protein>
<organism evidence="6 7">
    <name type="scientific">Chlorella sorokiniana</name>
    <name type="common">Freshwater green alga</name>
    <dbReference type="NCBI Taxonomy" id="3076"/>
    <lineage>
        <taxon>Eukaryota</taxon>
        <taxon>Viridiplantae</taxon>
        <taxon>Chlorophyta</taxon>
        <taxon>core chlorophytes</taxon>
        <taxon>Trebouxiophyceae</taxon>
        <taxon>Chlorellales</taxon>
        <taxon>Chlorellaceae</taxon>
        <taxon>Chlorella clade</taxon>
        <taxon>Chlorella</taxon>
    </lineage>
</organism>
<feature type="domain" description="CP-type G" evidence="5">
    <location>
        <begin position="179"/>
        <end position="454"/>
    </location>
</feature>
<evidence type="ECO:0000259" key="4">
    <source>
        <dbReference type="PROSITE" id="PS50936"/>
    </source>
</evidence>
<feature type="compositionally biased region" description="Gly residues" evidence="3">
    <location>
        <begin position="364"/>
        <end position="374"/>
    </location>
</feature>
<gene>
    <name evidence="6" type="ORF">C2E21_1686</name>
</gene>
<accession>A0A2P6U0H8</accession>
<dbReference type="PANTHER" id="PTHR32120">
    <property type="entry name" value="SMALL RIBOSOMAL SUBUNIT BIOGENESIS GTPASE RSGA"/>
    <property type="match status" value="1"/>
</dbReference>
<dbReference type="GO" id="GO:0003924">
    <property type="term" value="F:GTPase activity"/>
    <property type="evidence" value="ECO:0007669"/>
    <property type="project" value="InterPro"/>
</dbReference>
<evidence type="ECO:0000256" key="2">
    <source>
        <dbReference type="ARBA" id="ARBA00023134"/>
    </source>
</evidence>
<sequence length="579" mass="60497">MLLNAWGSGLGAGLHAGGRALAGRTCLTVLQSLRRPPPLLWHAADRRLLHAGASSDRAAAGSLGPDGIVQQQERQQHTAPPAAAGAGGAGPASEAPPQCSTTAALGQVMAAQANFVRVRVDSLEGGEPGELPPRPRLLCVVRALLKKIKQEVLVGDRVRLVGIDWADGRGMVEEVLPRSSRLSEPAVANVDHVLLVFSAALPAFQPSPATRYLLSAEAAWLPVTVAINKADLVNPEELQQVLDQVASWGYHAVGVSVVSGDGLDELTEVLAGRVTVVAGPSGAGKSSIINALQLRSLGLEGGLLDAMAAQPSGAADSEEEEEEEEDGCCSDGGEDSAAEEEGEQVRRQDGAQPAAAEAQQADGSSGGGGSGDGASPGASLQLPADLELQAVGNVSQRIGRGKHTTRNVTLIELEGSGRGNGTGDGGGSAAGSDGSGSSRGGGGLVVDTPGFNQPDLSFPSTELSMHFPEIRRLTETDRCAFRGCQHLQEPGCVVREAGWERYPLYREIHAELKAVEEVMAQRQASKKRREGSVRMKSRAGGQQGVEARLETKAHRRVSRRSVKQKLSELVRDVEDDERI</sequence>
<feature type="region of interest" description="Disordered" evidence="3">
    <location>
        <begin position="397"/>
        <end position="454"/>
    </location>
</feature>
<feature type="compositionally biased region" description="Low complexity" evidence="3">
    <location>
        <begin position="350"/>
        <end position="363"/>
    </location>
</feature>
<feature type="domain" description="EngC GTPase" evidence="4">
    <location>
        <begin position="188"/>
        <end position="336"/>
    </location>
</feature>
<feature type="compositionally biased region" description="Basic residues" evidence="3">
    <location>
        <begin position="553"/>
        <end position="563"/>
    </location>
</feature>
<name>A0A2P6U0H8_CHLSO</name>
<dbReference type="SUPFAM" id="SSF50249">
    <property type="entry name" value="Nucleic acid-binding proteins"/>
    <property type="match status" value="1"/>
</dbReference>
<dbReference type="NCBIfam" id="TIGR00157">
    <property type="entry name" value="ribosome small subunit-dependent GTPase A"/>
    <property type="match status" value="1"/>
</dbReference>
<dbReference type="PROSITE" id="PS50936">
    <property type="entry name" value="ENGC_GTPASE"/>
    <property type="match status" value="1"/>
</dbReference>
<dbReference type="CDD" id="cd01854">
    <property type="entry name" value="YjeQ_EngC"/>
    <property type="match status" value="1"/>
</dbReference>
<dbReference type="PANTHER" id="PTHR32120:SF11">
    <property type="entry name" value="SMALL RIBOSOMAL SUBUNIT BIOGENESIS GTPASE RSGA 1, MITOCHONDRIAL-RELATED"/>
    <property type="match status" value="1"/>
</dbReference>
<dbReference type="Gene3D" id="2.40.50.140">
    <property type="entry name" value="Nucleic acid-binding proteins"/>
    <property type="match status" value="1"/>
</dbReference>
<feature type="compositionally biased region" description="Basic and acidic residues" evidence="3">
    <location>
        <begin position="565"/>
        <end position="579"/>
    </location>
</feature>
<dbReference type="Gene3D" id="3.40.50.300">
    <property type="entry name" value="P-loop containing nucleotide triphosphate hydrolases"/>
    <property type="match status" value="1"/>
</dbReference>
<keyword evidence="2" id="KW-0342">GTP-binding</keyword>
<dbReference type="OrthoDB" id="442158at2759"/>
<dbReference type="AlphaFoldDB" id="A0A2P6U0H8"/>
<evidence type="ECO:0000256" key="3">
    <source>
        <dbReference type="SAM" id="MobiDB-lite"/>
    </source>
</evidence>
<evidence type="ECO:0000313" key="6">
    <source>
        <dbReference type="EMBL" id="PRW59814.1"/>
    </source>
</evidence>
<feature type="compositionally biased region" description="Gly residues" evidence="3">
    <location>
        <begin position="416"/>
        <end position="444"/>
    </location>
</feature>
<dbReference type="InterPro" id="IPR012340">
    <property type="entry name" value="NA-bd_OB-fold"/>
</dbReference>
<comment type="caution">
    <text evidence="6">The sequence shown here is derived from an EMBL/GenBank/DDBJ whole genome shotgun (WGS) entry which is preliminary data.</text>
</comment>
<feature type="region of interest" description="Disordered" evidence="3">
    <location>
        <begin position="523"/>
        <end position="579"/>
    </location>
</feature>
<dbReference type="InterPro" id="IPR010914">
    <property type="entry name" value="RsgA_GTPase_dom"/>
</dbReference>
<feature type="region of interest" description="Disordered" evidence="3">
    <location>
        <begin position="309"/>
        <end position="380"/>
    </location>
</feature>
<dbReference type="HAMAP" id="MF_01820">
    <property type="entry name" value="GTPase_RsgA"/>
    <property type="match status" value="1"/>
</dbReference>
<dbReference type="SUPFAM" id="SSF52540">
    <property type="entry name" value="P-loop containing nucleoside triphosphate hydrolases"/>
    <property type="match status" value="2"/>
</dbReference>
<evidence type="ECO:0000256" key="1">
    <source>
        <dbReference type="ARBA" id="ARBA00022741"/>
    </source>
</evidence>
<feature type="compositionally biased region" description="Acidic residues" evidence="3">
    <location>
        <begin position="316"/>
        <end position="342"/>
    </location>
</feature>
<proteinExistence type="inferred from homology"/>
<feature type="region of interest" description="Disordered" evidence="3">
    <location>
        <begin position="70"/>
        <end position="99"/>
    </location>
</feature>